<dbReference type="PANTHER" id="PTHR25466">
    <property type="entry name" value="T-LYMPHOCYTE ACTIVATION ANTIGEN"/>
    <property type="match status" value="1"/>
</dbReference>
<reference evidence="13" key="2">
    <citation type="submission" date="2025-09" db="UniProtKB">
        <authorList>
            <consortium name="Ensembl"/>
        </authorList>
    </citation>
    <scope>IDENTIFICATION</scope>
</reference>
<keyword evidence="2" id="KW-1003">Cell membrane</keyword>
<evidence type="ECO:0000256" key="4">
    <source>
        <dbReference type="ARBA" id="ARBA00022729"/>
    </source>
</evidence>
<evidence type="ECO:0000313" key="13">
    <source>
        <dbReference type="Ensembl" id="ENSLLEP00000002406.1"/>
    </source>
</evidence>
<dbReference type="PROSITE" id="PS50835">
    <property type="entry name" value="IG_LIKE"/>
    <property type="match status" value="2"/>
</dbReference>
<dbReference type="SMART" id="SM00409">
    <property type="entry name" value="IG"/>
    <property type="match status" value="1"/>
</dbReference>
<dbReference type="AlphaFoldDB" id="A0A8C5P7F8"/>
<feature type="domain" description="Ig-like" evidence="12">
    <location>
        <begin position="39"/>
        <end position="139"/>
    </location>
</feature>
<dbReference type="GO" id="GO:0006955">
    <property type="term" value="P:immune response"/>
    <property type="evidence" value="ECO:0007669"/>
    <property type="project" value="TreeGrafter"/>
</dbReference>
<dbReference type="Gene3D" id="2.60.40.10">
    <property type="entry name" value="Immunoglobulins"/>
    <property type="match status" value="1"/>
</dbReference>
<keyword evidence="9" id="KW-0325">Glycoprotein</keyword>
<evidence type="ECO:0000313" key="14">
    <source>
        <dbReference type="Proteomes" id="UP000694569"/>
    </source>
</evidence>
<keyword evidence="14" id="KW-1185">Reference proteome</keyword>
<comment type="subcellular location">
    <subcellularLocation>
        <location evidence="1">Cell membrane</location>
        <topology evidence="1">Single-pass type I membrane protein</topology>
    </subcellularLocation>
</comment>
<keyword evidence="8" id="KW-0675">Receptor</keyword>
<evidence type="ECO:0000256" key="9">
    <source>
        <dbReference type="ARBA" id="ARBA00023180"/>
    </source>
</evidence>
<name>A0A8C5P7F8_9ANUR</name>
<evidence type="ECO:0000256" key="1">
    <source>
        <dbReference type="ARBA" id="ARBA00004251"/>
    </source>
</evidence>
<evidence type="ECO:0000256" key="11">
    <source>
        <dbReference type="SAM" id="Phobius"/>
    </source>
</evidence>
<dbReference type="OrthoDB" id="9983389at2759"/>
<feature type="domain" description="Ig-like" evidence="12">
    <location>
        <begin position="149"/>
        <end position="210"/>
    </location>
</feature>
<keyword evidence="6 11" id="KW-0472">Membrane</keyword>
<keyword evidence="3 11" id="KW-0812">Transmembrane</keyword>
<keyword evidence="4" id="KW-0732">Signal</keyword>
<evidence type="ECO:0000256" key="5">
    <source>
        <dbReference type="ARBA" id="ARBA00022989"/>
    </source>
</evidence>
<dbReference type="GO" id="GO:0009897">
    <property type="term" value="C:external side of plasma membrane"/>
    <property type="evidence" value="ECO:0007669"/>
    <property type="project" value="TreeGrafter"/>
</dbReference>
<evidence type="ECO:0000256" key="8">
    <source>
        <dbReference type="ARBA" id="ARBA00023170"/>
    </source>
</evidence>
<feature type="transmembrane region" description="Helical" evidence="11">
    <location>
        <begin position="314"/>
        <end position="332"/>
    </location>
</feature>
<reference evidence="13" key="1">
    <citation type="submission" date="2025-08" db="UniProtKB">
        <authorList>
            <consortium name="Ensembl"/>
        </authorList>
    </citation>
    <scope>IDENTIFICATION</scope>
</reference>
<dbReference type="GO" id="GO:0042130">
    <property type="term" value="P:negative regulation of T cell proliferation"/>
    <property type="evidence" value="ECO:0007669"/>
    <property type="project" value="TreeGrafter"/>
</dbReference>
<proteinExistence type="predicted"/>
<dbReference type="InterPro" id="IPR013783">
    <property type="entry name" value="Ig-like_fold"/>
</dbReference>
<dbReference type="GO" id="GO:0071222">
    <property type="term" value="P:cellular response to lipopolysaccharide"/>
    <property type="evidence" value="ECO:0007669"/>
    <property type="project" value="TreeGrafter"/>
</dbReference>
<evidence type="ECO:0000256" key="3">
    <source>
        <dbReference type="ARBA" id="ARBA00022692"/>
    </source>
</evidence>
<dbReference type="GO" id="GO:0007166">
    <property type="term" value="P:cell surface receptor signaling pathway"/>
    <property type="evidence" value="ECO:0007669"/>
    <property type="project" value="TreeGrafter"/>
</dbReference>
<dbReference type="InterPro" id="IPR013106">
    <property type="entry name" value="Ig_V-set"/>
</dbReference>
<evidence type="ECO:0000256" key="10">
    <source>
        <dbReference type="ARBA" id="ARBA00023319"/>
    </source>
</evidence>
<sequence length="336" mass="38667">GSLCTDHQPPAQDATKKNKLTLCFFCHCVLVYAQDEHWGEFAKSAILTCRFEPESNLVIHWTIKLNETKYVHSYYRGCDQLAVQDSQFKDRTSLFSSELCKGNASLKIQNLTTEDEYTYTCYVSTVNKYHESHVTLKISRFQQQTIDYEGKNGTFTLNCSVKYCYPESAINITWYHEKKSEISDVETKCLQRIATSRNPFGPYQCLIHHSKLNQTWHGTWEWLAASCKKPYPGISECSLCDTIDTNSSMEVKLCLNDSKNYNLHIKTSGESYFECMSTDNITGEFSCVSETMHNKHIIVLSININENGNSQNKLLWLLLLIPLVAVIVLCWWKRYG</sequence>
<dbReference type="FunFam" id="2.60.40.10:FF:000142">
    <property type="entry name" value="V-set domain-containing T-cell activation inhibitor 1"/>
    <property type="match status" value="1"/>
</dbReference>
<dbReference type="Proteomes" id="UP000694569">
    <property type="component" value="Unplaced"/>
</dbReference>
<dbReference type="SMART" id="SM00406">
    <property type="entry name" value="IGv"/>
    <property type="match status" value="1"/>
</dbReference>
<evidence type="ECO:0000259" key="12">
    <source>
        <dbReference type="PROSITE" id="PS50835"/>
    </source>
</evidence>
<keyword evidence="10" id="KW-0393">Immunoglobulin domain</keyword>
<dbReference type="GeneTree" id="ENSGT00940000162944"/>
<dbReference type="InterPro" id="IPR003599">
    <property type="entry name" value="Ig_sub"/>
</dbReference>
<accession>A0A8C5P7F8</accession>
<evidence type="ECO:0000256" key="2">
    <source>
        <dbReference type="ARBA" id="ARBA00022475"/>
    </source>
</evidence>
<organism evidence="13 14">
    <name type="scientific">Leptobrachium leishanense</name>
    <name type="common">Leishan spiny toad</name>
    <dbReference type="NCBI Taxonomy" id="445787"/>
    <lineage>
        <taxon>Eukaryota</taxon>
        <taxon>Metazoa</taxon>
        <taxon>Chordata</taxon>
        <taxon>Craniata</taxon>
        <taxon>Vertebrata</taxon>
        <taxon>Euteleostomi</taxon>
        <taxon>Amphibia</taxon>
        <taxon>Batrachia</taxon>
        <taxon>Anura</taxon>
        <taxon>Pelobatoidea</taxon>
        <taxon>Megophryidae</taxon>
        <taxon>Leptobrachium</taxon>
    </lineage>
</organism>
<dbReference type="InterPro" id="IPR007110">
    <property type="entry name" value="Ig-like_dom"/>
</dbReference>
<dbReference type="InterPro" id="IPR036179">
    <property type="entry name" value="Ig-like_dom_sf"/>
</dbReference>
<evidence type="ECO:0000256" key="7">
    <source>
        <dbReference type="ARBA" id="ARBA00023157"/>
    </source>
</evidence>
<dbReference type="Ensembl" id="ENSLLET00000002508.1">
    <property type="protein sequence ID" value="ENSLLEP00000002406.1"/>
    <property type="gene ID" value="ENSLLEG00000001561.1"/>
</dbReference>
<keyword evidence="7" id="KW-1015">Disulfide bond</keyword>
<protein>
    <recommendedName>
        <fullName evidence="12">Ig-like domain-containing protein</fullName>
    </recommendedName>
</protein>
<dbReference type="GO" id="GO:0042102">
    <property type="term" value="P:positive regulation of T cell proliferation"/>
    <property type="evidence" value="ECO:0007669"/>
    <property type="project" value="TreeGrafter"/>
</dbReference>
<dbReference type="InterPro" id="IPR051713">
    <property type="entry name" value="T-cell_Activation_Regulation"/>
</dbReference>
<dbReference type="GO" id="GO:0031295">
    <property type="term" value="P:T cell costimulation"/>
    <property type="evidence" value="ECO:0007669"/>
    <property type="project" value="TreeGrafter"/>
</dbReference>
<dbReference type="Pfam" id="PF07686">
    <property type="entry name" value="V-set"/>
    <property type="match status" value="1"/>
</dbReference>
<evidence type="ECO:0000256" key="6">
    <source>
        <dbReference type="ARBA" id="ARBA00023136"/>
    </source>
</evidence>
<dbReference type="PANTHER" id="PTHR25466:SF14">
    <property type="entry name" value="BUTYROPHILIN SUBFAMILY 2 MEMBER A2-LIKE-RELATED"/>
    <property type="match status" value="1"/>
</dbReference>
<keyword evidence="5 11" id="KW-1133">Transmembrane helix</keyword>
<dbReference type="SUPFAM" id="SSF48726">
    <property type="entry name" value="Immunoglobulin"/>
    <property type="match status" value="2"/>
</dbReference>